<comment type="caution">
    <text evidence="2">The sequence shown here is derived from an EMBL/GenBank/DDBJ whole genome shotgun (WGS) entry which is preliminary data.</text>
</comment>
<feature type="region of interest" description="Disordered" evidence="1">
    <location>
        <begin position="375"/>
        <end position="473"/>
    </location>
</feature>
<dbReference type="Proteomes" id="UP001412067">
    <property type="component" value="Unassembled WGS sequence"/>
</dbReference>
<feature type="compositionally biased region" description="Basic residues" evidence="1">
    <location>
        <begin position="414"/>
        <end position="423"/>
    </location>
</feature>
<evidence type="ECO:0000313" key="3">
    <source>
        <dbReference type="Proteomes" id="UP001412067"/>
    </source>
</evidence>
<protein>
    <submittedName>
        <fullName evidence="2">Uncharacterized protein</fullName>
    </submittedName>
</protein>
<organism evidence="2 3">
    <name type="scientific">Platanthera guangdongensis</name>
    <dbReference type="NCBI Taxonomy" id="2320717"/>
    <lineage>
        <taxon>Eukaryota</taxon>
        <taxon>Viridiplantae</taxon>
        <taxon>Streptophyta</taxon>
        <taxon>Embryophyta</taxon>
        <taxon>Tracheophyta</taxon>
        <taxon>Spermatophyta</taxon>
        <taxon>Magnoliopsida</taxon>
        <taxon>Liliopsida</taxon>
        <taxon>Asparagales</taxon>
        <taxon>Orchidaceae</taxon>
        <taxon>Orchidoideae</taxon>
        <taxon>Orchideae</taxon>
        <taxon>Orchidinae</taxon>
        <taxon>Platanthera</taxon>
    </lineage>
</organism>
<keyword evidence="3" id="KW-1185">Reference proteome</keyword>
<proteinExistence type="predicted"/>
<feature type="compositionally biased region" description="Polar residues" evidence="1">
    <location>
        <begin position="447"/>
        <end position="460"/>
    </location>
</feature>
<sequence length="542" mass="60260">MLYHQLSHFRLFAMYHLTIGPPFIALNRSRSITGPGEGEYIGENSSALHLLHQIKSHYRFPILVIGSNQNVPAEMRGDDRTLGYFIPYMEKMEEFACHGQLSTLGIQVEYKITDIALLQKPNRTDFGKQEDVRIDAFSNHSMEEMLNFFPLVLPAIATDHGGPGEQISLWHYVKHVAGVFELVSVHADELGVDERAGVFHGWEEWMRRPSSSELESMLAWRSRRLSCETDEHSSEWGCRDDLLRGSSGEAHGRDGALLVRRDGTGETIPTSSFLAQRGLPARITAGLVGIYVQCPAAASSPPDALGRIRRASPVLDASGGLRCRTRHSRAPEAKLLRFGLRGPRHRTTSRHPPPTVARARLILLLACSIGHHVNNSATSGHQPAATLQETRAHSMQRHPRALPLHEAASASRSTSRKLGHLHKAPAPPSKLPEQLTKHSRPPPQPCNVITTPCKQPDFQQTPPPRTASPRLPHPSSRPWFRLLPITCTWSTLNPQLSYSLTAQQQLGSAVRRLPHSPTVVLLRHFHFRKPLASNDDSKCASN</sequence>
<accession>A0ABR2MLW7</accession>
<feature type="compositionally biased region" description="Polar residues" evidence="1">
    <location>
        <begin position="375"/>
        <end position="389"/>
    </location>
</feature>
<evidence type="ECO:0000313" key="2">
    <source>
        <dbReference type="EMBL" id="KAK8965162.1"/>
    </source>
</evidence>
<reference evidence="2 3" key="1">
    <citation type="journal article" date="2022" name="Nat. Plants">
        <title>Genomes of leafy and leafless Platanthera orchids illuminate the evolution of mycoheterotrophy.</title>
        <authorList>
            <person name="Li M.H."/>
            <person name="Liu K.W."/>
            <person name="Li Z."/>
            <person name="Lu H.C."/>
            <person name="Ye Q.L."/>
            <person name="Zhang D."/>
            <person name="Wang J.Y."/>
            <person name="Li Y.F."/>
            <person name="Zhong Z.M."/>
            <person name="Liu X."/>
            <person name="Yu X."/>
            <person name="Liu D.K."/>
            <person name="Tu X.D."/>
            <person name="Liu B."/>
            <person name="Hao Y."/>
            <person name="Liao X.Y."/>
            <person name="Jiang Y.T."/>
            <person name="Sun W.H."/>
            <person name="Chen J."/>
            <person name="Chen Y.Q."/>
            <person name="Ai Y."/>
            <person name="Zhai J.W."/>
            <person name="Wu S.S."/>
            <person name="Zhou Z."/>
            <person name="Hsiao Y.Y."/>
            <person name="Wu W.L."/>
            <person name="Chen Y.Y."/>
            <person name="Lin Y.F."/>
            <person name="Hsu J.L."/>
            <person name="Li C.Y."/>
            <person name="Wang Z.W."/>
            <person name="Zhao X."/>
            <person name="Zhong W.Y."/>
            <person name="Ma X.K."/>
            <person name="Ma L."/>
            <person name="Huang J."/>
            <person name="Chen G.Z."/>
            <person name="Huang M.Z."/>
            <person name="Huang L."/>
            <person name="Peng D.H."/>
            <person name="Luo Y.B."/>
            <person name="Zou S.Q."/>
            <person name="Chen S.P."/>
            <person name="Lan S."/>
            <person name="Tsai W.C."/>
            <person name="Van de Peer Y."/>
            <person name="Liu Z.J."/>
        </authorList>
    </citation>
    <scope>NUCLEOTIDE SEQUENCE [LARGE SCALE GENOMIC DNA]</scope>
    <source>
        <strain evidence="2">Lor288</strain>
    </source>
</reference>
<evidence type="ECO:0000256" key="1">
    <source>
        <dbReference type="SAM" id="MobiDB-lite"/>
    </source>
</evidence>
<dbReference type="EMBL" id="JBBWWR010000006">
    <property type="protein sequence ID" value="KAK8965162.1"/>
    <property type="molecule type" value="Genomic_DNA"/>
</dbReference>
<name>A0ABR2MLW7_9ASPA</name>
<gene>
    <name evidence="2" type="ORF">KSP40_PGU012219</name>
</gene>